<evidence type="ECO:0000313" key="2">
    <source>
        <dbReference type="EMBL" id="CAB4598596.1"/>
    </source>
</evidence>
<gene>
    <name evidence="2" type="ORF">UFOPK1824_00532</name>
    <name evidence="3" type="ORF">UFOPK2772_01140</name>
    <name evidence="4" type="ORF">UFOPK2850_00773</name>
    <name evidence="5" type="ORF">UFOPK3027_01339</name>
    <name evidence="6" type="ORF">UFOPK3256_01280</name>
    <name evidence="7" type="ORF">UFOPK3827_01007</name>
    <name evidence="8" type="ORF">UFOPK3982_00921</name>
    <name evidence="9" type="ORF">UFOPK4120_01373</name>
    <name evidence="10" type="ORF">UFOPK4404_00828</name>
</gene>
<evidence type="ECO:0000313" key="4">
    <source>
        <dbReference type="EMBL" id="CAB4756099.1"/>
    </source>
</evidence>
<dbReference type="EMBL" id="CAEZUM010000026">
    <property type="protein sequence ID" value="CAB4598596.1"/>
    <property type="molecule type" value="Genomic_DNA"/>
</dbReference>
<feature type="transmembrane region" description="Helical" evidence="1">
    <location>
        <begin position="12"/>
        <end position="31"/>
    </location>
</feature>
<reference evidence="4" key="1">
    <citation type="submission" date="2020-05" db="EMBL/GenBank/DDBJ databases">
        <authorList>
            <person name="Chiriac C."/>
            <person name="Salcher M."/>
            <person name="Ghai R."/>
            <person name="Kavagutti S V."/>
        </authorList>
    </citation>
    <scope>NUCLEOTIDE SEQUENCE</scope>
</reference>
<sequence length="144" mass="14691">MIPVTFLINFPFLQLIVFFFEATFFSTAFVAEGVGDGVAKTVLGVALGLGVGVKEAIGVGAIVAVAVAEGVGKGVSGDVGADAPDPLDPPAGAGEVGAAVAKPRRKVRPVDICVVEFPAWSRRGLMNNSQVPFARVLGIAITAR</sequence>
<dbReference type="EMBL" id="CAFBNM010000008">
    <property type="protein sequence ID" value="CAB4957540.1"/>
    <property type="molecule type" value="Genomic_DNA"/>
</dbReference>
<dbReference type="EMBL" id="CAEZZH010000008">
    <property type="protein sequence ID" value="CAB4756099.1"/>
    <property type="molecule type" value="Genomic_DNA"/>
</dbReference>
<evidence type="ECO:0000256" key="1">
    <source>
        <dbReference type="SAM" id="Phobius"/>
    </source>
</evidence>
<name>A0A6J6UC78_9ZZZZ</name>
<proteinExistence type="predicted"/>
<evidence type="ECO:0000313" key="5">
    <source>
        <dbReference type="EMBL" id="CAB4811158.1"/>
    </source>
</evidence>
<dbReference type="EMBL" id="CAFBOO010000007">
    <property type="protein sequence ID" value="CAB4987772.1"/>
    <property type="molecule type" value="Genomic_DNA"/>
</dbReference>
<evidence type="ECO:0000313" key="3">
    <source>
        <dbReference type="EMBL" id="CAB4743146.1"/>
    </source>
</evidence>
<protein>
    <submittedName>
        <fullName evidence="4">Unannotated protein</fullName>
    </submittedName>
</protein>
<evidence type="ECO:0000313" key="7">
    <source>
        <dbReference type="EMBL" id="CAB4957540.1"/>
    </source>
</evidence>
<keyword evidence="1" id="KW-0812">Transmembrane</keyword>
<dbReference type="AlphaFoldDB" id="A0A6J6UC78"/>
<evidence type="ECO:0000313" key="9">
    <source>
        <dbReference type="EMBL" id="CAB5028671.1"/>
    </source>
</evidence>
<dbReference type="EMBL" id="CAFAZW010000024">
    <property type="protein sequence ID" value="CAB4844358.1"/>
    <property type="molecule type" value="Genomic_DNA"/>
</dbReference>
<dbReference type="EMBL" id="CAFBQY010000007">
    <property type="protein sequence ID" value="CAB5073147.1"/>
    <property type="molecule type" value="Genomic_DNA"/>
</dbReference>
<dbReference type="EMBL" id="CAFBPO010000023">
    <property type="protein sequence ID" value="CAB5028671.1"/>
    <property type="molecule type" value="Genomic_DNA"/>
</dbReference>
<evidence type="ECO:0000313" key="8">
    <source>
        <dbReference type="EMBL" id="CAB4987772.1"/>
    </source>
</evidence>
<evidence type="ECO:0000313" key="6">
    <source>
        <dbReference type="EMBL" id="CAB4844358.1"/>
    </source>
</evidence>
<keyword evidence="1" id="KW-1133">Transmembrane helix</keyword>
<organism evidence="4">
    <name type="scientific">freshwater metagenome</name>
    <dbReference type="NCBI Taxonomy" id="449393"/>
    <lineage>
        <taxon>unclassified sequences</taxon>
        <taxon>metagenomes</taxon>
        <taxon>ecological metagenomes</taxon>
    </lineage>
</organism>
<accession>A0A6J6UC78</accession>
<dbReference type="EMBL" id="CAFAAN010000015">
    <property type="protein sequence ID" value="CAB4811158.1"/>
    <property type="molecule type" value="Genomic_DNA"/>
</dbReference>
<keyword evidence="1" id="KW-0472">Membrane</keyword>
<dbReference type="EMBL" id="CAEZYT010000089">
    <property type="protein sequence ID" value="CAB4743146.1"/>
    <property type="molecule type" value="Genomic_DNA"/>
</dbReference>
<evidence type="ECO:0000313" key="10">
    <source>
        <dbReference type="EMBL" id="CAB5073147.1"/>
    </source>
</evidence>